<gene>
    <name evidence="2" type="ORF">IC609_15085</name>
</gene>
<evidence type="ECO:0008006" key="4">
    <source>
        <dbReference type="Google" id="ProtNLM"/>
    </source>
</evidence>
<dbReference type="AlphaFoldDB" id="A0A927FKP0"/>
<evidence type="ECO:0000256" key="1">
    <source>
        <dbReference type="SAM" id="SignalP"/>
    </source>
</evidence>
<organism evidence="2 3">
    <name type="scientific">Limnohabitans radicicola</name>
    <dbReference type="NCBI Taxonomy" id="2771427"/>
    <lineage>
        <taxon>Bacteria</taxon>
        <taxon>Pseudomonadati</taxon>
        <taxon>Pseudomonadota</taxon>
        <taxon>Betaproteobacteria</taxon>
        <taxon>Burkholderiales</taxon>
        <taxon>Comamonadaceae</taxon>
        <taxon>Limnohabitans</taxon>
    </lineage>
</organism>
<proteinExistence type="predicted"/>
<evidence type="ECO:0000313" key="2">
    <source>
        <dbReference type="EMBL" id="MBD8051868.1"/>
    </source>
</evidence>
<accession>A0A927FKP0</accession>
<feature type="signal peptide" evidence="1">
    <location>
        <begin position="1"/>
        <end position="19"/>
    </location>
</feature>
<keyword evidence="1" id="KW-0732">Signal</keyword>
<sequence>MKSFLSFVLLAGLSSLSWAQESSCNAAAANKKLAGAAKNAFLKKCEKDATAKCEAAAAERKLAGAAKNSNIQKCVKEAVGEAS</sequence>
<protein>
    <recommendedName>
        <fullName evidence="4">PsiF repeat-containing protein</fullName>
    </recommendedName>
</protein>
<feature type="chain" id="PRO_5038106914" description="PsiF repeat-containing protein" evidence="1">
    <location>
        <begin position="20"/>
        <end position="83"/>
    </location>
</feature>
<reference evidence="2" key="1">
    <citation type="submission" date="2020-09" db="EMBL/GenBank/DDBJ databases">
        <title>Genome seq and assembly of Limnohabitants sp.</title>
        <authorList>
            <person name="Chhetri G."/>
        </authorList>
    </citation>
    <scope>NUCLEOTIDE SEQUENCE</scope>
    <source>
        <strain evidence="2">JUR4</strain>
    </source>
</reference>
<name>A0A927FKP0_9BURK</name>
<dbReference type="RefSeq" id="WP_191820356.1">
    <property type="nucleotide sequence ID" value="NZ_JACYFT010000004.1"/>
</dbReference>
<comment type="caution">
    <text evidence="2">The sequence shown here is derived from an EMBL/GenBank/DDBJ whole genome shotgun (WGS) entry which is preliminary data.</text>
</comment>
<keyword evidence="3" id="KW-1185">Reference proteome</keyword>
<dbReference type="EMBL" id="JACYFT010000004">
    <property type="protein sequence ID" value="MBD8051868.1"/>
    <property type="molecule type" value="Genomic_DNA"/>
</dbReference>
<evidence type="ECO:0000313" key="3">
    <source>
        <dbReference type="Proteomes" id="UP000647424"/>
    </source>
</evidence>
<dbReference type="Proteomes" id="UP000647424">
    <property type="component" value="Unassembled WGS sequence"/>
</dbReference>